<dbReference type="SMART" id="SM00422">
    <property type="entry name" value="HTH_MERR"/>
    <property type="match status" value="1"/>
</dbReference>
<dbReference type="CDD" id="cd02440">
    <property type="entry name" value="AdoMet_MTases"/>
    <property type="match status" value="1"/>
</dbReference>
<reference evidence="3" key="1">
    <citation type="submission" date="2022-12" db="EMBL/GenBank/DDBJ databases">
        <authorList>
            <person name="Wang J."/>
        </authorList>
    </citation>
    <scope>NUCLEOTIDE SEQUENCE</scope>
    <source>
        <strain evidence="3">HY-42-06</strain>
    </source>
</reference>
<name>A0ABT4CQH0_9CLOT</name>
<dbReference type="InterPro" id="IPR013216">
    <property type="entry name" value="Methyltransf_11"/>
</dbReference>
<dbReference type="InterPro" id="IPR009061">
    <property type="entry name" value="DNA-bd_dom_put_sf"/>
</dbReference>
<comment type="caution">
    <text evidence="3">The sequence shown here is derived from an EMBL/GenBank/DDBJ whole genome shotgun (WGS) entry which is preliminary data.</text>
</comment>
<evidence type="ECO:0000313" key="3">
    <source>
        <dbReference type="EMBL" id="MCY6371302.1"/>
    </source>
</evidence>
<dbReference type="PANTHER" id="PTHR30204:SF96">
    <property type="entry name" value="CHROMOSOME-ANCHORING PROTEIN RACA"/>
    <property type="match status" value="1"/>
</dbReference>
<dbReference type="Pfam" id="PF13411">
    <property type="entry name" value="MerR_1"/>
    <property type="match status" value="1"/>
</dbReference>
<proteinExistence type="predicted"/>
<evidence type="ECO:0000259" key="2">
    <source>
        <dbReference type="PROSITE" id="PS50937"/>
    </source>
</evidence>
<feature type="domain" description="HTH merR-type" evidence="2">
    <location>
        <begin position="7"/>
        <end position="76"/>
    </location>
</feature>
<protein>
    <submittedName>
        <fullName evidence="3">MerR family transcriptional regulator</fullName>
    </submittedName>
</protein>
<evidence type="ECO:0000256" key="1">
    <source>
        <dbReference type="ARBA" id="ARBA00023125"/>
    </source>
</evidence>
<dbReference type="Pfam" id="PF08241">
    <property type="entry name" value="Methyltransf_11"/>
    <property type="match status" value="1"/>
</dbReference>
<dbReference type="Gene3D" id="3.40.50.150">
    <property type="entry name" value="Vaccinia Virus protein VP39"/>
    <property type="match status" value="1"/>
</dbReference>
<dbReference type="InterPro" id="IPR029063">
    <property type="entry name" value="SAM-dependent_MTases_sf"/>
</dbReference>
<dbReference type="InterPro" id="IPR000551">
    <property type="entry name" value="MerR-type_HTH_dom"/>
</dbReference>
<sequence length="398" mass="46681">MNNDDHLINIGEFASKAGITLRTLRYYDNIGLLKPCSYSDTGHRMYNKQDFAKLQKILTLKFIGFSLNDIKNVVKHDVNDKDFRKSLEIQKKIMEEKIHHTHMVIKAIDETLDMLNYKEVMNWDKFVNIMNVLNTDKKLLDQYKNASNLRSRINIHELYSVNKYGWMKWFFEQLNIPKNAKILEVGCGDASLWEKNLNRIPKGWDITLTDFSKGMLEDAKRNLGNNATNFKFKIVDAQDIPFDDCSFDVVIANHMLYHVENREKAFAEIARVLKMGGCFYTSTVGKNHMAEMRELIFKFKSQAMTSKSWDITSSFQLENGFKQIDKWFKNVKLKKYEDSLIVTEPEPLIDYIFSMPGNVKESFNNKKLKQFEKFLQDKIYKEDGIYITKDTGFFEAKK</sequence>
<dbReference type="PRINTS" id="PR00040">
    <property type="entry name" value="HTHMERR"/>
</dbReference>
<dbReference type="SUPFAM" id="SSF46955">
    <property type="entry name" value="Putative DNA-binding domain"/>
    <property type="match status" value="1"/>
</dbReference>
<organism evidence="3 4">
    <name type="scientific">Clostridium ganghwense</name>
    <dbReference type="NCBI Taxonomy" id="312089"/>
    <lineage>
        <taxon>Bacteria</taxon>
        <taxon>Bacillati</taxon>
        <taxon>Bacillota</taxon>
        <taxon>Clostridia</taxon>
        <taxon>Eubacteriales</taxon>
        <taxon>Clostridiaceae</taxon>
        <taxon>Clostridium</taxon>
    </lineage>
</organism>
<dbReference type="SUPFAM" id="SSF53335">
    <property type="entry name" value="S-adenosyl-L-methionine-dependent methyltransferases"/>
    <property type="match status" value="1"/>
</dbReference>
<accession>A0ABT4CQH0</accession>
<dbReference type="Proteomes" id="UP001079657">
    <property type="component" value="Unassembled WGS sequence"/>
</dbReference>
<dbReference type="Gene3D" id="1.10.1660.10">
    <property type="match status" value="1"/>
</dbReference>
<keyword evidence="4" id="KW-1185">Reference proteome</keyword>
<gene>
    <name evidence="3" type="ORF">OXH55_11700</name>
</gene>
<dbReference type="PROSITE" id="PS00552">
    <property type="entry name" value="HTH_MERR_1"/>
    <property type="match status" value="1"/>
</dbReference>
<dbReference type="EMBL" id="JAPQES010000004">
    <property type="protein sequence ID" value="MCY6371302.1"/>
    <property type="molecule type" value="Genomic_DNA"/>
</dbReference>
<evidence type="ECO:0000313" key="4">
    <source>
        <dbReference type="Proteomes" id="UP001079657"/>
    </source>
</evidence>
<dbReference type="InterPro" id="IPR047057">
    <property type="entry name" value="MerR_fam"/>
</dbReference>
<dbReference type="CDD" id="cd01106">
    <property type="entry name" value="HTH_TipAL-Mta"/>
    <property type="match status" value="1"/>
</dbReference>
<keyword evidence="1" id="KW-0238">DNA-binding</keyword>
<dbReference type="PROSITE" id="PS50937">
    <property type="entry name" value="HTH_MERR_2"/>
    <property type="match status" value="1"/>
</dbReference>
<dbReference type="PANTHER" id="PTHR30204">
    <property type="entry name" value="REDOX-CYCLING DRUG-SENSING TRANSCRIPTIONAL ACTIVATOR SOXR"/>
    <property type="match status" value="1"/>
</dbReference>